<dbReference type="AlphaFoldDB" id="A0A8X6MHP0"/>
<comment type="caution">
    <text evidence="1">The sequence shown here is derived from an EMBL/GenBank/DDBJ whole genome shotgun (WGS) entry which is preliminary data.</text>
</comment>
<reference evidence="1" key="1">
    <citation type="submission" date="2020-08" db="EMBL/GenBank/DDBJ databases">
        <title>Multicomponent nature underlies the extraordinary mechanical properties of spider dragline silk.</title>
        <authorList>
            <person name="Kono N."/>
            <person name="Nakamura H."/>
            <person name="Mori M."/>
            <person name="Yoshida Y."/>
            <person name="Ohtoshi R."/>
            <person name="Malay A.D."/>
            <person name="Moran D.A.P."/>
            <person name="Tomita M."/>
            <person name="Numata K."/>
            <person name="Arakawa K."/>
        </authorList>
    </citation>
    <scope>NUCLEOTIDE SEQUENCE</scope>
</reference>
<name>A0A8X6MHP0_NEPPI</name>
<dbReference type="EMBL" id="BMAW01092330">
    <property type="protein sequence ID" value="GFS54261.1"/>
    <property type="molecule type" value="Genomic_DNA"/>
</dbReference>
<gene>
    <name evidence="4" type="ORF">NPIL_159731</name>
    <name evidence="3" type="ORF">NPIL_294711</name>
    <name evidence="2" type="ORF">NPIL_297951</name>
    <name evidence="1" type="ORF">NPIL_565161</name>
</gene>
<dbReference type="EMBL" id="BMAW01031869">
    <property type="protein sequence ID" value="GFU23052.1"/>
    <property type="molecule type" value="Genomic_DNA"/>
</dbReference>
<keyword evidence="5" id="KW-1185">Reference proteome</keyword>
<evidence type="ECO:0000313" key="5">
    <source>
        <dbReference type="Proteomes" id="UP000887013"/>
    </source>
</evidence>
<accession>A0A8X6MHP0</accession>
<evidence type="ECO:0000313" key="4">
    <source>
        <dbReference type="EMBL" id="GFU23052.1"/>
    </source>
</evidence>
<sequence length="117" mass="13167">MCPDECSAELRMVSPVSLESRLSRPLEPLRSDLRPWKPSDGSRALGFLSSSWPFRLLPLVEVPASFSLVCCVLSSCAVPRFEDFDSPCVILSCCVLWTFNDYRFPPGTFVPKIYMTL</sequence>
<organism evidence="1 5">
    <name type="scientific">Nephila pilipes</name>
    <name type="common">Giant wood spider</name>
    <name type="synonym">Nephila maculata</name>
    <dbReference type="NCBI Taxonomy" id="299642"/>
    <lineage>
        <taxon>Eukaryota</taxon>
        <taxon>Metazoa</taxon>
        <taxon>Ecdysozoa</taxon>
        <taxon>Arthropoda</taxon>
        <taxon>Chelicerata</taxon>
        <taxon>Arachnida</taxon>
        <taxon>Araneae</taxon>
        <taxon>Araneomorphae</taxon>
        <taxon>Entelegynae</taxon>
        <taxon>Araneoidea</taxon>
        <taxon>Nephilidae</taxon>
        <taxon>Nephila</taxon>
    </lineage>
</organism>
<dbReference type="Proteomes" id="UP000887013">
    <property type="component" value="Unassembled WGS sequence"/>
</dbReference>
<evidence type="ECO:0000313" key="1">
    <source>
        <dbReference type="EMBL" id="GFS54261.1"/>
    </source>
</evidence>
<evidence type="ECO:0000313" key="2">
    <source>
        <dbReference type="EMBL" id="GFT41776.1"/>
    </source>
</evidence>
<dbReference type="EMBL" id="BMAW01015056">
    <property type="protein sequence ID" value="GFT41776.1"/>
    <property type="molecule type" value="Genomic_DNA"/>
</dbReference>
<proteinExistence type="predicted"/>
<dbReference type="EMBL" id="BMAW01114521">
    <property type="protein sequence ID" value="GFT62133.1"/>
    <property type="molecule type" value="Genomic_DNA"/>
</dbReference>
<evidence type="ECO:0000313" key="3">
    <source>
        <dbReference type="EMBL" id="GFT62133.1"/>
    </source>
</evidence>
<protein>
    <submittedName>
        <fullName evidence="1">Uncharacterized protein</fullName>
    </submittedName>
</protein>